<keyword evidence="3" id="KW-1185">Reference proteome</keyword>
<dbReference type="Proteomes" id="UP001222087">
    <property type="component" value="Chromosome"/>
</dbReference>
<keyword evidence="1" id="KW-1133">Transmembrane helix</keyword>
<feature type="transmembrane region" description="Helical" evidence="1">
    <location>
        <begin position="239"/>
        <end position="257"/>
    </location>
</feature>
<dbReference type="PANTHER" id="PTHR43483">
    <property type="entry name" value="MEMBRANE TRANSPORTER PROTEIN HI_0806-RELATED"/>
    <property type="match status" value="1"/>
</dbReference>
<keyword evidence="1" id="KW-0472">Membrane</keyword>
<evidence type="ECO:0000313" key="3">
    <source>
        <dbReference type="Proteomes" id="UP001222087"/>
    </source>
</evidence>
<feature type="transmembrane region" description="Helical" evidence="1">
    <location>
        <begin position="170"/>
        <end position="203"/>
    </location>
</feature>
<proteinExistence type="predicted"/>
<keyword evidence="1" id="KW-0812">Transmembrane</keyword>
<feature type="transmembrane region" description="Helical" evidence="1">
    <location>
        <begin position="132"/>
        <end position="150"/>
    </location>
</feature>
<gene>
    <name evidence="2" type="ORF">PXX05_13535</name>
</gene>
<dbReference type="PANTHER" id="PTHR43483:SF3">
    <property type="entry name" value="MEMBRANE TRANSPORTER PROTEIN HI_0806-RELATED"/>
    <property type="match status" value="1"/>
</dbReference>
<feature type="transmembrane region" description="Helical" evidence="1">
    <location>
        <begin position="104"/>
        <end position="125"/>
    </location>
</feature>
<feature type="transmembrane region" description="Helical" evidence="1">
    <location>
        <begin position="38"/>
        <end position="65"/>
    </location>
</feature>
<reference evidence="2 3" key="1">
    <citation type="submission" date="2023-02" db="EMBL/GenBank/DDBJ databases">
        <title>Genome Sequence of L. cardiaca H63T.</title>
        <authorList>
            <person name="Lopez A.E."/>
            <person name="Cianciotto N.P."/>
        </authorList>
    </citation>
    <scope>NUCLEOTIDE SEQUENCE [LARGE SCALE GENOMIC DNA]</scope>
    <source>
        <strain evidence="2 3">H63</strain>
    </source>
</reference>
<name>A0ABY8AQD1_9GAMM</name>
<protein>
    <submittedName>
        <fullName evidence="2">Sulfite exporter TauE/SafE family protein</fullName>
    </submittedName>
</protein>
<evidence type="ECO:0000313" key="2">
    <source>
        <dbReference type="EMBL" id="WED42905.1"/>
    </source>
</evidence>
<dbReference type="RefSeq" id="WP_275088721.1">
    <property type="nucleotide sequence ID" value="NZ_CP119078.1"/>
</dbReference>
<dbReference type="EMBL" id="CP119078">
    <property type="protein sequence ID" value="WED42905.1"/>
    <property type="molecule type" value="Genomic_DNA"/>
</dbReference>
<organism evidence="2 3">
    <name type="scientific">Legionella cardiaca</name>
    <dbReference type="NCBI Taxonomy" id="1071983"/>
    <lineage>
        <taxon>Bacteria</taxon>
        <taxon>Pseudomonadati</taxon>
        <taxon>Pseudomonadota</taxon>
        <taxon>Gammaproteobacteria</taxon>
        <taxon>Legionellales</taxon>
        <taxon>Legionellaceae</taxon>
        <taxon>Legionella</taxon>
    </lineage>
</organism>
<evidence type="ECO:0000256" key="1">
    <source>
        <dbReference type="SAM" id="Phobius"/>
    </source>
</evidence>
<feature type="transmembrane region" description="Helical" evidence="1">
    <location>
        <begin position="263"/>
        <end position="284"/>
    </location>
</feature>
<sequence length="304" mass="32868">MAFPLIIFTILVLTVICVVAMFYALMKQPTVKLSSLDYLKLTFSGITAFIADTLGIGSFAVNVALAKLLGTFPDDELPAVNNGAQVIPGTIESLFFMRLVDVDLTTLLTLVLGTCVGGLIGGSVVSRLSKQAIRLAMMCCFVAIIGLLVSHQFRLMPNGGDIVELHSWKLVIGFLAMVICGALTSVGIGLFVMVQAVLFLLNVSPVVAFPIMTTAGAMQQPLTTLVFVQQNKIPLKKTLILSLAGCIGVFITLPLFTKLTVTWLHSLLLVILIYNLYAISRTYLKNARSQKMYHTTDVSFASVE</sequence>
<feature type="transmembrane region" description="Helical" evidence="1">
    <location>
        <begin position="6"/>
        <end position="26"/>
    </location>
</feature>
<accession>A0ABY8AQD1</accession>